<dbReference type="InterPro" id="IPR019084">
    <property type="entry name" value="STM1-like_N"/>
</dbReference>
<feature type="compositionally biased region" description="Low complexity" evidence="3">
    <location>
        <begin position="34"/>
        <end position="45"/>
    </location>
</feature>
<feature type="compositionally biased region" description="Basic and acidic residues" evidence="3">
    <location>
        <begin position="228"/>
        <end position="238"/>
    </location>
</feature>
<keyword evidence="6" id="KW-1185">Reference proteome</keyword>
<name>A0A7J0EVA3_9ERIC</name>
<feature type="compositionally biased region" description="Basic and acidic residues" evidence="3">
    <location>
        <begin position="284"/>
        <end position="293"/>
    </location>
</feature>
<dbReference type="EMBL" id="BJWL01000007">
    <property type="protein sequence ID" value="GFY90385.1"/>
    <property type="molecule type" value="Genomic_DNA"/>
</dbReference>
<sequence length="460" mass="49791">MATVNPFDLLGDDDNDDPSQLIAAQQLKIEPKKPAQQAKPAKLPTKPVPPAQAASEATDLVGELVLEDVALRQHLISLAAATDPRGVLRRRRSVPDLVVSGGGGAGRTESPRRRPWRDCLPPPSHHPWPIGAPARPVEGHRAKRKPFEVKSTLIGVESSLVRSVSKQISHSHSPRRRLTIGSAFPTRSGRVSDEIGASFRQASEKEAPIRGSQGDSPPLCKIPATKVLMREAKGEGGRGRGRGGGRGFGRGRVGGGFNRDSSNNENSFSNSGFSGGQGATVEPDTGRPYERRGGYGGPRGSFRGGHRGGFNNGETGDGEPARRTFERHSGTGRSNEVKREGAGRGNWGTPTDEISQVTEEVVYEGEKAQGTEKPSVEDGATDINKENPDNEAEEKEPEAKEMTLEEYEKVLEEKRKALQALKTEERKVDVDKEFKSMQQLSNKKANDDIFVKLVKLTDTP</sequence>
<dbReference type="Proteomes" id="UP000585474">
    <property type="component" value="Unassembled WGS sequence"/>
</dbReference>
<evidence type="ECO:0000259" key="4">
    <source>
        <dbReference type="SMART" id="SM01233"/>
    </source>
</evidence>
<comment type="subcellular location">
    <subcellularLocation>
        <location evidence="1">Cytoplasm</location>
    </subcellularLocation>
</comment>
<keyword evidence="2" id="KW-0963">Cytoplasm</keyword>
<organism evidence="5 6">
    <name type="scientific">Actinidia rufa</name>
    <dbReference type="NCBI Taxonomy" id="165716"/>
    <lineage>
        <taxon>Eukaryota</taxon>
        <taxon>Viridiplantae</taxon>
        <taxon>Streptophyta</taxon>
        <taxon>Embryophyta</taxon>
        <taxon>Tracheophyta</taxon>
        <taxon>Spermatophyta</taxon>
        <taxon>Magnoliopsida</taxon>
        <taxon>eudicotyledons</taxon>
        <taxon>Gunneridae</taxon>
        <taxon>Pentapetalae</taxon>
        <taxon>asterids</taxon>
        <taxon>Ericales</taxon>
        <taxon>Actinidiaceae</taxon>
        <taxon>Actinidia</taxon>
    </lineage>
</organism>
<evidence type="ECO:0000256" key="3">
    <source>
        <dbReference type="SAM" id="MobiDB-lite"/>
    </source>
</evidence>
<dbReference type="Gene3D" id="6.10.140.1040">
    <property type="match status" value="1"/>
</dbReference>
<reference evidence="5 6" key="1">
    <citation type="submission" date="2019-07" db="EMBL/GenBank/DDBJ databases">
        <title>De Novo Assembly of kiwifruit Actinidia rufa.</title>
        <authorList>
            <person name="Sugita-Konishi S."/>
            <person name="Sato K."/>
            <person name="Mori E."/>
            <person name="Abe Y."/>
            <person name="Kisaki G."/>
            <person name="Hamano K."/>
            <person name="Suezawa K."/>
            <person name="Otani M."/>
            <person name="Fukuda T."/>
            <person name="Manabe T."/>
            <person name="Gomi K."/>
            <person name="Tabuchi M."/>
            <person name="Akimitsu K."/>
            <person name="Kataoka I."/>
        </authorList>
    </citation>
    <scope>NUCLEOTIDE SEQUENCE [LARGE SCALE GENOMIC DNA]</scope>
    <source>
        <strain evidence="6">cv. Fuchu</strain>
    </source>
</reference>
<dbReference type="SMART" id="SM01233">
    <property type="entry name" value="HABP4_PAI-RBP1"/>
    <property type="match status" value="1"/>
</dbReference>
<feature type="region of interest" description="Disordered" evidence="3">
    <location>
        <begin position="98"/>
        <end position="136"/>
    </location>
</feature>
<feature type="compositionally biased region" description="Gly residues" evidence="3">
    <location>
        <begin position="242"/>
        <end position="257"/>
    </location>
</feature>
<feature type="compositionally biased region" description="Gly residues" evidence="3">
    <location>
        <begin position="294"/>
        <end position="311"/>
    </location>
</feature>
<evidence type="ECO:0000256" key="1">
    <source>
        <dbReference type="ARBA" id="ARBA00004496"/>
    </source>
</evidence>
<feature type="compositionally biased region" description="Basic and acidic residues" evidence="3">
    <location>
        <begin position="319"/>
        <end position="342"/>
    </location>
</feature>
<feature type="compositionally biased region" description="Basic and acidic residues" evidence="3">
    <location>
        <begin position="364"/>
        <end position="376"/>
    </location>
</feature>
<dbReference type="GO" id="GO:0005737">
    <property type="term" value="C:cytoplasm"/>
    <property type="evidence" value="ECO:0007669"/>
    <property type="project" value="UniProtKB-SubCell"/>
</dbReference>
<dbReference type="Pfam" id="PF04774">
    <property type="entry name" value="HABP4_PAI-RBP1"/>
    <property type="match status" value="1"/>
</dbReference>
<dbReference type="GO" id="GO:0003723">
    <property type="term" value="F:RNA binding"/>
    <property type="evidence" value="ECO:0007669"/>
    <property type="project" value="InterPro"/>
</dbReference>
<protein>
    <submittedName>
        <fullName evidence="5">Hyaluronan</fullName>
    </submittedName>
</protein>
<accession>A0A7J0EVA3</accession>
<proteinExistence type="predicted"/>
<dbReference type="InterPro" id="IPR039764">
    <property type="entry name" value="HABP4/SERBP1-like"/>
</dbReference>
<evidence type="ECO:0000313" key="5">
    <source>
        <dbReference type="EMBL" id="GFY90385.1"/>
    </source>
</evidence>
<dbReference type="InterPro" id="IPR006861">
    <property type="entry name" value="HABP4_PAIRBP1-bd"/>
</dbReference>
<feature type="region of interest" description="Disordered" evidence="3">
    <location>
        <begin position="27"/>
        <end position="55"/>
    </location>
</feature>
<evidence type="ECO:0000313" key="6">
    <source>
        <dbReference type="Proteomes" id="UP000585474"/>
    </source>
</evidence>
<dbReference type="Pfam" id="PF09598">
    <property type="entry name" value="Stm1_N"/>
    <property type="match status" value="1"/>
</dbReference>
<evidence type="ECO:0000256" key="2">
    <source>
        <dbReference type="ARBA" id="ARBA00022490"/>
    </source>
</evidence>
<feature type="compositionally biased region" description="Polar residues" evidence="3">
    <location>
        <begin position="348"/>
        <end position="358"/>
    </location>
</feature>
<dbReference type="AlphaFoldDB" id="A0A7J0EVA3"/>
<dbReference type="PANTHER" id="PTHR12299">
    <property type="entry name" value="HYALURONIC ACID-BINDING PROTEIN 4"/>
    <property type="match status" value="1"/>
</dbReference>
<feature type="domain" description="Hyaluronan/mRNA-binding protein" evidence="4">
    <location>
        <begin position="321"/>
        <end position="429"/>
    </location>
</feature>
<dbReference type="PANTHER" id="PTHR12299:SF17">
    <property type="entry name" value="AT19571P-RELATED"/>
    <property type="match status" value="1"/>
</dbReference>
<gene>
    <name evidence="5" type="ORF">Acr_07g0005820</name>
</gene>
<feature type="region of interest" description="Disordered" evidence="3">
    <location>
        <begin position="166"/>
        <end position="405"/>
    </location>
</feature>
<dbReference type="GO" id="GO:0005634">
    <property type="term" value="C:nucleus"/>
    <property type="evidence" value="ECO:0007669"/>
    <property type="project" value="TreeGrafter"/>
</dbReference>
<dbReference type="OrthoDB" id="784393at2759"/>
<comment type="caution">
    <text evidence="5">The sequence shown here is derived from an EMBL/GenBank/DDBJ whole genome shotgun (WGS) entry which is preliminary data.</text>
</comment>
<feature type="compositionally biased region" description="Low complexity" evidence="3">
    <location>
        <begin position="261"/>
        <end position="272"/>
    </location>
</feature>